<keyword evidence="1" id="KW-0645">Protease</keyword>
<name>A0A377JQM7_9HELI</name>
<dbReference type="AlphaFoldDB" id="A0A377JQM7"/>
<proteinExistence type="predicted"/>
<dbReference type="GO" id="GO:0008233">
    <property type="term" value="F:peptidase activity"/>
    <property type="evidence" value="ECO:0007669"/>
    <property type="project" value="UniProtKB-KW"/>
</dbReference>
<sequence length="250" mass="29935">MIYNTMQLEDYEFYFSKERMNSYDSVEQHNKNLHLISSISLYIGIFELFFRNKIDSVIRDKTDNEEWLFNLMNSFNLLSFDAMSEIEKNMYQNFRKVNREQAKTHSQIVSRLTFGFWVNLSKLLIFGWEDHGFAKVNYTEILDVSKIDLRKYDINNHILYDNRLKLIFIVRLIQHIRNRAFHWENLLKIKREDNGRHISNISASEKGKTMRILPKNIEIFLSDVLECTDRKIVQEIITPKNLKIIGRNGI</sequence>
<keyword evidence="1" id="KW-0378">Hydrolase</keyword>
<accession>A0A377JQM7</accession>
<protein>
    <submittedName>
        <fullName evidence="1">CAAX protease</fullName>
    </submittedName>
</protein>
<reference evidence="1 2" key="1">
    <citation type="submission" date="2018-06" db="EMBL/GenBank/DDBJ databases">
        <authorList>
            <consortium name="Pathogen Informatics"/>
            <person name="Doyle S."/>
        </authorList>
    </citation>
    <scope>NUCLEOTIDE SEQUENCE [LARGE SCALE GENOMIC DNA]</scope>
    <source>
        <strain evidence="1 2">NCTC12221</strain>
    </source>
</reference>
<organism evidence="1 2">
    <name type="scientific">Helicobacter cinaedi</name>
    <dbReference type="NCBI Taxonomy" id="213"/>
    <lineage>
        <taxon>Bacteria</taxon>
        <taxon>Pseudomonadati</taxon>
        <taxon>Campylobacterota</taxon>
        <taxon>Epsilonproteobacteria</taxon>
        <taxon>Campylobacterales</taxon>
        <taxon>Helicobacteraceae</taxon>
        <taxon>Helicobacter</taxon>
    </lineage>
</organism>
<gene>
    <name evidence="1" type="ORF">NCTC12221_00785</name>
</gene>
<evidence type="ECO:0000313" key="2">
    <source>
        <dbReference type="Proteomes" id="UP000255335"/>
    </source>
</evidence>
<evidence type="ECO:0000313" key="1">
    <source>
        <dbReference type="EMBL" id="STP09345.1"/>
    </source>
</evidence>
<dbReference type="EMBL" id="UGHZ01000001">
    <property type="protein sequence ID" value="STP09345.1"/>
    <property type="molecule type" value="Genomic_DNA"/>
</dbReference>
<dbReference type="Proteomes" id="UP000255335">
    <property type="component" value="Unassembled WGS sequence"/>
</dbReference>
<dbReference type="GO" id="GO:0006508">
    <property type="term" value="P:proteolysis"/>
    <property type="evidence" value="ECO:0007669"/>
    <property type="project" value="UniProtKB-KW"/>
</dbReference>